<evidence type="ECO:0000313" key="1">
    <source>
        <dbReference type="EMBL" id="BBA25497.1"/>
    </source>
</evidence>
<organism evidence="1">
    <name type="scientific">Staphylococcus aureus</name>
    <dbReference type="NCBI Taxonomy" id="1280"/>
    <lineage>
        <taxon>Bacteria</taxon>
        <taxon>Bacillati</taxon>
        <taxon>Bacillota</taxon>
        <taxon>Bacilli</taxon>
        <taxon>Bacillales</taxon>
        <taxon>Staphylococcaceae</taxon>
        <taxon>Staphylococcus</taxon>
    </lineage>
</organism>
<proteinExistence type="predicted"/>
<dbReference type="AlphaFoldDB" id="A0A224B557"/>
<sequence>MGYSEPFHLKDVGKNNILLYLVANRFGVNKSYCLALSFNSSFEIGILTSTISSSFVANLLSLVIVYQPTLSLIPIFSTIRLLLRLLAIHSINFLSSKMFNKNSSTASLSVRSAYSAYCLTITLTCSDISQSTDLAFLFFGSRNCIGKCTPFCLVNCNHFNTPICIPTIIISRSHFYIHFNLHFVV</sequence>
<reference evidence="1" key="1">
    <citation type="journal article" date="2017" name="FEMS Microbiol. Lett.">
        <title>First report of sasX-positive methicillin-resistant Staphylococcus aureus in Japan.</title>
        <authorList>
            <person name="Nakaminami H."/>
            <person name="Ito T."/>
            <person name="Han X."/>
            <person name="Ito A."/>
            <person name="Matsuo M."/>
            <person name="Uehara Y."/>
            <person name="Baba T."/>
            <person name="Hiramatsu K."/>
            <person name="Noguchi N."/>
        </authorList>
    </citation>
    <scope>NUCLEOTIDE SEQUENCE</scope>
    <source>
        <strain evidence="1">TOHH628</strain>
    </source>
</reference>
<name>A0A224B557_STAAU</name>
<dbReference type="EMBL" id="LC036194">
    <property type="protein sequence ID" value="BBA25497.1"/>
    <property type="molecule type" value="Genomic_DNA"/>
</dbReference>
<protein>
    <submittedName>
        <fullName evidence="1">Uncharacterized protein</fullName>
    </submittedName>
</protein>
<accession>A0A224B557</accession>